<dbReference type="Pfam" id="PF13672">
    <property type="entry name" value="PP2C_2"/>
    <property type="match status" value="1"/>
</dbReference>
<dbReference type="SMART" id="SM00332">
    <property type="entry name" value="PP2Cc"/>
    <property type="match status" value="1"/>
</dbReference>
<evidence type="ECO:0000256" key="5">
    <source>
        <dbReference type="ARBA" id="ARBA00022840"/>
    </source>
</evidence>
<keyword evidence="6" id="KW-0812">Transmembrane</keyword>
<dbReference type="InterPro" id="IPR036457">
    <property type="entry name" value="PPM-type-like_dom_sf"/>
</dbReference>
<keyword evidence="4 9" id="KW-0418">Kinase</keyword>
<evidence type="ECO:0000259" key="7">
    <source>
        <dbReference type="PROSITE" id="PS50011"/>
    </source>
</evidence>
<dbReference type="SMART" id="SM00220">
    <property type="entry name" value="S_TKc"/>
    <property type="match status" value="1"/>
</dbReference>
<accession>A0A0A0BBJ1</accession>
<dbReference type="SUPFAM" id="SSF81606">
    <property type="entry name" value="PP2C-like"/>
    <property type="match status" value="1"/>
</dbReference>
<dbReference type="SUPFAM" id="SSF56112">
    <property type="entry name" value="Protein kinase-like (PK-like)"/>
    <property type="match status" value="1"/>
</dbReference>
<evidence type="ECO:0000313" key="9">
    <source>
        <dbReference type="EMBL" id="KGM05978.1"/>
    </source>
</evidence>
<dbReference type="GO" id="GO:0004674">
    <property type="term" value="F:protein serine/threonine kinase activity"/>
    <property type="evidence" value="ECO:0007669"/>
    <property type="project" value="UniProtKB-KW"/>
</dbReference>
<dbReference type="InterPro" id="IPR011009">
    <property type="entry name" value="Kinase-like_dom_sf"/>
</dbReference>
<dbReference type="RefSeq" id="WP_036315440.1">
    <property type="nucleotide sequence ID" value="NZ_JRQD01000006.1"/>
</dbReference>
<keyword evidence="5" id="KW-0067">ATP-binding</keyword>
<keyword evidence="6" id="KW-1133">Transmembrane helix</keyword>
<dbReference type="EMBL" id="JRQD01000006">
    <property type="protein sequence ID" value="KGM05978.1"/>
    <property type="molecule type" value="Genomic_DNA"/>
</dbReference>
<evidence type="ECO:0000259" key="8">
    <source>
        <dbReference type="PROSITE" id="PS51746"/>
    </source>
</evidence>
<feature type="domain" description="Protein kinase" evidence="7">
    <location>
        <begin position="270"/>
        <end position="531"/>
    </location>
</feature>
<keyword evidence="2" id="KW-0808">Transferase</keyword>
<evidence type="ECO:0000313" key="10">
    <source>
        <dbReference type="Proteomes" id="UP000029999"/>
    </source>
</evidence>
<dbReference type="CDD" id="cd00143">
    <property type="entry name" value="PP2Cc"/>
    <property type="match status" value="1"/>
</dbReference>
<dbReference type="SMART" id="SM00331">
    <property type="entry name" value="PP2C_SIG"/>
    <property type="match status" value="1"/>
</dbReference>
<protein>
    <submittedName>
        <fullName evidence="9">Serine/threonine protein kinase</fullName>
    </submittedName>
</protein>
<evidence type="ECO:0000256" key="4">
    <source>
        <dbReference type="ARBA" id="ARBA00022777"/>
    </source>
</evidence>
<dbReference type="InterPro" id="IPR001932">
    <property type="entry name" value="PPM-type_phosphatase-like_dom"/>
</dbReference>
<evidence type="ECO:0000256" key="6">
    <source>
        <dbReference type="SAM" id="Phobius"/>
    </source>
</evidence>
<dbReference type="CDD" id="cd14014">
    <property type="entry name" value="STKc_PknB_like"/>
    <property type="match status" value="1"/>
</dbReference>
<dbReference type="InterPro" id="IPR008271">
    <property type="entry name" value="Ser/Thr_kinase_AS"/>
</dbReference>
<keyword evidence="6" id="KW-0472">Membrane</keyword>
<dbReference type="InterPro" id="IPR000719">
    <property type="entry name" value="Prot_kinase_dom"/>
</dbReference>
<dbReference type="Pfam" id="PF00069">
    <property type="entry name" value="Pkinase"/>
    <property type="match status" value="1"/>
</dbReference>
<evidence type="ECO:0000256" key="3">
    <source>
        <dbReference type="ARBA" id="ARBA00022741"/>
    </source>
</evidence>
<keyword evidence="3" id="KW-0547">Nucleotide-binding</keyword>
<proteinExistence type="predicted"/>
<reference evidence="9 10" key="1">
    <citation type="submission" date="2014-09" db="EMBL/GenBank/DDBJ databases">
        <authorList>
            <person name="Grob C."/>
            <person name="Taubert M."/>
            <person name="Howat A.M."/>
            <person name="Burns O.J."/>
            <person name="Dixon J.L."/>
            <person name="Chen Y."/>
            <person name="Murrell J.C."/>
        </authorList>
    </citation>
    <scope>NUCLEOTIDE SEQUENCE [LARGE SCALE GENOMIC DNA]</scope>
    <source>
        <strain evidence="9">L4</strain>
    </source>
</reference>
<gene>
    <name evidence="9" type="ORF">LP43_2293</name>
</gene>
<dbReference type="GO" id="GO:0005524">
    <property type="term" value="F:ATP binding"/>
    <property type="evidence" value="ECO:0007669"/>
    <property type="project" value="UniProtKB-KW"/>
</dbReference>
<dbReference type="PROSITE" id="PS00108">
    <property type="entry name" value="PROTEIN_KINASE_ST"/>
    <property type="match status" value="1"/>
</dbReference>
<organism evidence="9 10">
    <name type="scientific">Methylophaga thiooxydans</name>
    <dbReference type="NCBI Taxonomy" id="392484"/>
    <lineage>
        <taxon>Bacteria</taxon>
        <taxon>Pseudomonadati</taxon>
        <taxon>Pseudomonadota</taxon>
        <taxon>Gammaproteobacteria</taxon>
        <taxon>Thiotrichales</taxon>
        <taxon>Piscirickettsiaceae</taxon>
        <taxon>Methylophaga</taxon>
    </lineage>
</organism>
<evidence type="ECO:0000256" key="2">
    <source>
        <dbReference type="ARBA" id="ARBA00022679"/>
    </source>
</evidence>
<dbReference type="PROSITE" id="PS51746">
    <property type="entry name" value="PPM_2"/>
    <property type="match status" value="1"/>
</dbReference>
<dbReference type="STRING" id="392484.LP43_2293"/>
<dbReference type="Gene3D" id="1.10.510.10">
    <property type="entry name" value="Transferase(Phosphotransferase) domain 1"/>
    <property type="match status" value="1"/>
</dbReference>
<comment type="caution">
    <text evidence="9">The sequence shown here is derived from an EMBL/GenBank/DDBJ whole genome shotgun (WGS) entry which is preliminary data.</text>
</comment>
<dbReference type="AlphaFoldDB" id="A0A0A0BBJ1"/>
<keyword evidence="1 9" id="KW-0723">Serine/threonine-protein kinase</keyword>
<dbReference type="PANTHER" id="PTHR24351">
    <property type="entry name" value="RIBOSOMAL PROTEIN S6 KINASE"/>
    <property type="match status" value="1"/>
</dbReference>
<sequence>MVARLKVTVGQYSDKGIKAENQDSIGFSVPGNLALLETKGIACALADGISSSAEGKQASQACVTGFIADYFSTPDTWSVKQSGGKVLTAINTWLHGQSSQYKDASRGLASTFSAIVIKSTTAHLFHVGDSRIYLFRDGELEQLTTDHRIRIDAEQEYLGRAFGVDYCLDIDYKSLTVEEGDRFLLTTDGIHDVISDKQLKLLFKEHDADLDAFSQKICDLAIAEGSKDNVSCQILLVEELPSQDANEVFAQLTALPFPPELYEGVILDGYRVTREIHASSTSQLYLAVDTDTGEKVVLKTPSVNFEDDPAYLERFQLEEWIGRRIVSPHVIRTVEQKRPRRFLYYVLEYVNGKTLEQWLDDVGTLDLKTVRELVPQIVSGLRAFHRLDMLHQDLKPGNIMISHDGVLKIIDFGSTKIAGIADISTPVERRELLGTKHYTAPEYLLGRPGMTQSDQFALGCIVYQMLTGKLPYGEKLAKAREQRGINRLNYRPISEYISDIPHWVDKAVRKAVQVSPESRYEALSEFESDLVKPNPDYLREDQLPLLQRNPVGFWRSLSLLLLITNLVLAYLLMQ</sequence>
<dbReference type="Gene3D" id="3.60.40.10">
    <property type="entry name" value="PPM-type phosphatase domain"/>
    <property type="match status" value="1"/>
</dbReference>
<evidence type="ECO:0000256" key="1">
    <source>
        <dbReference type="ARBA" id="ARBA00022527"/>
    </source>
</evidence>
<dbReference type="Gene3D" id="3.30.200.20">
    <property type="entry name" value="Phosphorylase Kinase, domain 1"/>
    <property type="match status" value="1"/>
</dbReference>
<dbReference type="Proteomes" id="UP000029999">
    <property type="component" value="Unassembled WGS sequence"/>
</dbReference>
<feature type="domain" description="PPM-type phosphatase" evidence="8">
    <location>
        <begin position="8"/>
        <end position="237"/>
    </location>
</feature>
<feature type="transmembrane region" description="Helical" evidence="6">
    <location>
        <begin position="553"/>
        <end position="573"/>
    </location>
</feature>
<dbReference type="PROSITE" id="PS50011">
    <property type="entry name" value="PROTEIN_KINASE_DOM"/>
    <property type="match status" value="1"/>
</dbReference>
<name>A0A0A0BBJ1_9GAMM</name>